<dbReference type="Pfam" id="PF09359">
    <property type="entry name" value="VTC"/>
    <property type="match status" value="1"/>
</dbReference>
<dbReference type="Proteomes" id="UP001595867">
    <property type="component" value="Unassembled WGS sequence"/>
</dbReference>
<name>A0ABV8IQA2_9ACTN</name>
<dbReference type="InterPro" id="IPR042267">
    <property type="entry name" value="VTC_sf"/>
</dbReference>
<dbReference type="CDD" id="cd07750">
    <property type="entry name" value="PolyPPase_VTC_like"/>
    <property type="match status" value="1"/>
</dbReference>
<dbReference type="SUPFAM" id="SSF55154">
    <property type="entry name" value="CYTH-like phosphatases"/>
    <property type="match status" value="1"/>
</dbReference>
<evidence type="ECO:0000313" key="2">
    <source>
        <dbReference type="EMBL" id="MFC4063990.1"/>
    </source>
</evidence>
<dbReference type="RefSeq" id="WP_378065030.1">
    <property type="nucleotide sequence ID" value="NZ_JBHSBL010000004.1"/>
</dbReference>
<reference evidence="3" key="1">
    <citation type="journal article" date="2019" name="Int. J. Syst. Evol. Microbiol.">
        <title>The Global Catalogue of Microorganisms (GCM) 10K type strain sequencing project: providing services to taxonomists for standard genome sequencing and annotation.</title>
        <authorList>
            <consortium name="The Broad Institute Genomics Platform"/>
            <consortium name="The Broad Institute Genome Sequencing Center for Infectious Disease"/>
            <person name="Wu L."/>
            <person name="Ma J."/>
        </authorList>
    </citation>
    <scope>NUCLEOTIDE SEQUENCE [LARGE SCALE GENOMIC DNA]</scope>
    <source>
        <strain evidence="3">TBRC 5832</strain>
    </source>
</reference>
<gene>
    <name evidence="2" type="ORF">ACFO0C_03540</name>
</gene>
<accession>A0ABV8IQA2</accession>
<organism evidence="2 3">
    <name type="scientific">Actinoplanes subglobosus</name>
    <dbReference type="NCBI Taxonomy" id="1547892"/>
    <lineage>
        <taxon>Bacteria</taxon>
        <taxon>Bacillati</taxon>
        <taxon>Actinomycetota</taxon>
        <taxon>Actinomycetes</taxon>
        <taxon>Micromonosporales</taxon>
        <taxon>Micromonosporaceae</taxon>
        <taxon>Actinoplanes</taxon>
    </lineage>
</organism>
<sequence>MTVTTEVPLFHRFAPISLDELVGEAALLTRLDRKYVLPADALPALLDRMPYEVRALQIDHQRTFGYRSIYFDTAAMDSFHAAAHQRRRRFKVRVRTYLDSGLNFVEVKTRGARGVTVKERIPYAGDGADLGADGRAYAAAVLAEAGLHPGVADLRAVMATYYRRNTLYVPSTGSRVTIDTGLAWQLQDGSTVHMPHSVIVETKSGRAASDVDRLLWSLGHRPASISKYATGLAALRPDLPANRWQPVLRRHFSTTPASSTAPASSTVKGN</sequence>
<protein>
    <submittedName>
        <fullName evidence="2">Polyphosphate polymerase domain-containing protein</fullName>
    </submittedName>
</protein>
<feature type="domain" description="VTC" evidence="1">
    <location>
        <begin position="30"/>
        <end position="235"/>
    </location>
</feature>
<dbReference type="InterPro" id="IPR018966">
    <property type="entry name" value="VTC_domain"/>
</dbReference>
<evidence type="ECO:0000313" key="3">
    <source>
        <dbReference type="Proteomes" id="UP001595867"/>
    </source>
</evidence>
<proteinExistence type="predicted"/>
<comment type="caution">
    <text evidence="2">The sequence shown here is derived from an EMBL/GenBank/DDBJ whole genome shotgun (WGS) entry which is preliminary data.</text>
</comment>
<dbReference type="EMBL" id="JBHSBL010000004">
    <property type="protein sequence ID" value="MFC4063990.1"/>
    <property type="molecule type" value="Genomic_DNA"/>
</dbReference>
<keyword evidence="3" id="KW-1185">Reference proteome</keyword>
<evidence type="ECO:0000259" key="1">
    <source>
        <dbReference type="Pfam" id="PF09359"/>
    </source>
</evidence>
<dbReference type="Gene3D" id="3.20.100.30">
    <property type="entry name" value="VTC, catalytic tunnel domain"/>
    <property type="match status" value="1"/>
</dbReference>
<dbReference type="InterPro" id="IPR033469">
    <property type="entry name" value="CYTH-like_dom_sf"/>
</dbReference>